<sequence length="133" mass="14613">MAGRARRRGVTQHCAGGGGGAAGRAYTRFPPMLPGMPPMPASRTTVASNDAARLLRTLCNHWRHKFELRRDSDTHAHIPFAEAATADFDVEGDALAIRVVHADAAGLARLQQVIESHLQRFARDETLAFDWRD</sequence>
<keyword evidence="3" id="KW-1185">Reference proteome</keyword>
<dbReference type="Gene3D" id="3.30.310.50">
    <property type="entry name" value="Alpha-D-phosphohexomutase, C-terminal domain"/>
    <property type="match status" value="1"/>
</dbReference>
<evidence type="ECO:0008006" key="4">
    <source>
        <dbReference type="Google" id="ProtNLM"/>
    </source>
</evidence>
<proteinExistence type="predicted"/>
<dbReference type="EMBL" id="MWIP01000005">
    <property type="protein sequence ID" value="KAF1686650.1"/>
    <property type="molecule type" value="Genomic_DNA"/>
</dbReference>
<feature type="region of interest" description="Disordered" evidence="1">
    <location>
        <begin position="1"/>
        <end position="22"/>
    </location>
</feature>
<evidence type="ECO:0000313" key="3">
    <source>
        <dbReference type="Proteomes" id="UP000462066"/>
    </source>
</evidence>
<dbReference type="AlphaFoldDB" id="A0A7V8GMX0"/>
<name>A0A7V8GMX0_9GAMM</name>
<dbReference type="Pfam" id="PF09981">
    <property type="entry name" value="DUF2218"/>
    <property type="match status" value="1"/>
</dbReference>
<evidence type="ECO:0000256" key="1">
    <source>
        <dbReference type="SAM" id="MobiDB-lite"/>
    </source>
</evidence>
<gene>
    <name evidence="2" type="ORF">B1992_07005</name>
</gene>
<feature type="compositionally biased region" description="Basic residues" evidence="1">
    <location>
        <begin position="1"/>
        <end position="10"/>
    </location>
</feature>
<organism evidence="2 3">
    <name type="scientific">Pseudoxanthomonas broegbernensis</name>
    <dbReference type="NCBI Taxonomy" id="83619"/>
    <lineage>
        <taxon>Bacteria</taxon>
        <taxon>Pseudomonadati</taxon>
        <taxon>Pseudomonadota</taxon>
        <taxon>Gammaproteobacteria</taxon>
        <taxon>Lysobacterales</taxon>
        <taxon>Lysobacteraceae</taxon>
        <taxon>Pseudoxanthomonas</taxon>
    </lineage>
</organism>
<accession>A0A7V8GMX0</accession>
<dbReference type="Proteomes" id="UP000462066">
    <property type="component" value="Unassembled WGS sequence"/>
</dbReference>
<protein>
    <recommendedName>
        <fullName evidence="4">DUF2218 domain-containing protein</fullName>
    </recommendedName>
</protein>
<reference evidence="2 3" key="1">
    <citation type="submission" date="2017-10" db="EMBL/GenBank/DDBJ databases">
        <title>Whole genome sequencing of Pseudoxanthomonas broegbernensis DSM 12573(T).</title>
        <authorList>
            <person name="Kumar S."/>
            <person name="Bansal K."/>
            <person name="Kaur A."/>
            <person name="Patil P."/>
            <person name="Sharma S."/>
            <person name="Patil P.B."/>
        </authorList>
    </citation>
    <scope>NUCLEOTIDE SEQUENCE [LARGE SCALE GENOMIC DNA]</scope>
    <source>
        <strain evidence="2 3">DSM 12573</strain>
    </source>
</reference>
<evidence type="ECO:0000313" key="2">
    <source>
        <dbReference type="EMBL" id="KAF1686650.1"/>
    </source>
</evidence>
<dbReference type="InterPro" id="IPR014543">
    <property type="entry name" value="UCP028291"/>
</dbReference>
<comment type="caution">
    <text evidence="2">The sequence shown here is derived from an EMBL/GenBank/DDBJ whole genome shotgun (WGS) entry which is preliminary data.</text>
</comment>